<evidence type="ECO:0000256" key="1">
    <source>
        <dbReference type="ARBA" id="ARBA00004496"/>
    </source>
</evidence>
<gene>
    <name evidence="8" type="ORF">M407DRAFT_194720</name>
</gene>
<dbReference type="PROSITE" id="PS50222">
    <property type="entry name" value="EF_HAND_2"/>
    <property type="match status" value="2"/>
</dbReference>
<keyword evidence="3" id="KW-0479">Metal-binding</keyword>
<feature type="domain" description="EF-hand" evidence="7">
    <location>
        <begin position="119"/>
        <end position="154"/>
    </location>
</feature>
<reference evidence="9" key="2">
    <citation type="submission" date="2015-01" db="EMBL/GenBank/DDBJ databases">
        <title>Evolutionary Origins and Diversification of the Mycorrhizal Mutualists.</title>
        <authorList>
            <consortium name="DOE Joint Genome Institute"/>
            <consortium name="Mycorrhizal Genomics Consortium"/>
            <person name="Kohler A."/>
            <person name="Kuo A."/>
            <person name="Nagy L.G."/>
            <person name="Floudas D."/>
            <person name="Copeland A."/>
            <person name="Barry K.W."/>
            <person name="Cichocki N."/>
            <person name="Veneault-Fourrey C."/>
            <person name="LaButti K."/>
            <person name="Lindquist E.A."/>
            <person name="Lipzen A."/>
            <person name="Lundell T."/>
            <person name="Morin E."/>
            <person name="Murat C."/>
            <person name="Riley R."/>
            <person name="Ohm R."/>
            <person name="Sun H."/>
            <person name="Tunlid A."/>
            <person name="Henrissat B."/>
            <person name="Grigoriev I.V."/>
            <person name="Hibbett D.S."/>
            <person name="Martin F."/>
        </authorList>
    </citation>
    <scope>NUCLEOTIDE SEQUENCE [LARGE SCALE GENOMIC DNA]</scope>
    <source>
        <strain evidence="9">MUT 4182</strain>
    </source>
</reference>
<dbReference type="InterPro" id="IPR018247">
    <property type="entry name" value="EF_Hand_1_Ca_BS"/>
</dbReference>
<dbReference type="PANTHER" id="PTHR46212">
    <property type="entry name" value="PEFLIN"/>
    <property type="match status" value="1"/>
</dbReference>
<protein>
    <recommendedName>
        <fullName evidence="7">EF-hand domain-containing protein</fullName>
    </recommendedName>
</protein>
<dbReference type="Gene3D" id="1.10.238.10">
    <property type="entry name" value="EF-hand"/>
    <property type="match status" value="1"/>
</dbReference>
<dbReference type="Proteomes" id="UP000054248">
    <property type="component" value="Unassembled WGS sequence"/>
</dbReference>
<dbReference type="OrthoDB" id="186625at2759"/>
<dbReference type="HOGENOM" id="CLU_051357_1_0_1"/>
<dbReference type="AlphaFoldDB" id="A0A0C3M0G0"/>
<dbReference type="STRING" id="1051891.A0A0C3M0G0"/>
<evidence type="ECO:0000256" key="5">
    <source>
        <dbReference type="ARBA" id="ARBA00022837"/>
    </source>
</evidence>
<evidence type="ECO:0000313" key="9">
    <source>
        <dbReference type="Proteomes" id="UP000054248"/>
    </source>
</evidence>
<dbReference type="CDD" id="cd16180">
    <property type="entry name" value="EFh_PEF_Group_I"/>
    <property type="match status" value="1"/>
</dbReference>
<evidence type="ECO:0000313" key="8">
    <source>
        <dbReference type="EMBL" id="KIO27132.1"/>
    </source>
</evidence>
<dbReference type="PROSITE" id="PS00018">
    <property type="entry name" value="EF_HAND_1"/>
    <property type="match status" value="2"/>
</dbReference>
<dbReference type="GO" id="GO:0005509">
    <property type="term" value="F:calcium ion binding"/>
    <property type="evidence" value="ECO:0007669"/>
    <property type="project" value="InterPro"/>
</dbReference>
<reference evidence="8 9" key="1">
    <citation type="submission" date="2014-04" db="EMBL/GenBank/DDBJ databases">
        <authorList>
            <consortium name="DOE Joint Genome Institute"/>
            <person name="Kuo A."/>
            <person name="Girlanda M."/>
            <person name="Perotto S."/>
            <person name="Kohler A."/>
            <person name="Nagy L.G."/>
            <person name="Floudas D."/>
            <person name="Copeland A."/>
            <person name="Barry K.W."/>
            <person name="Cichocki N."/>
            <person name="Veneault-Fourrey C."/>
            <person name="LaButti K."/>
            <person name="Lindquist E.A."/>
            <person name="Lipzen A."/>
            <person name="Lundell T."/>
            <person name="Morin E."/>
            <person name="Murat C."/>
            <person name="Sun H."/>
            <person name="Tunlid A."/>
            <person name="Henrissat B."/>
            <person name="Grigoriev I.V."/>
            <person name="Hibbett D.S."/>
            <person name="Martin F."/>
            <person name="Nordberg H.P."/>
            <person name="Cantor M.N."/>
            <person name="Hua S.X."/>
        </authorList>
    </citation>
    <scope>NUCLEOTIDE SEQUENCE [LARGE SCALE GENOMIC DNA]</scope>
    <source>
        <strain evidence="8 9">MUT 4182</strain>
    </source>
</reference>
<organism evidence="8 9">
    <name type="scientific">Tulasnella calospora MUT 4182</name>
    <dbReference type="NCBI Taxonomy" id="1051891"/>
    <lineage>
        <taxon>Eukaryota</taxon>
        <taxon>Fungi</taxon>
        <taxon>Dikarya</taxon>
        <taxon>Basidiomycota</taxon>
        <taxon>Agaricomycotina</taxon>
        <taxon>Agaricomycetes</taxon>
        <taxon>Cantharellales</taxon>
        <taxon>Tulasnellaceae</taxon>
        <taxon>Tulasnella</taxon>
    </lineage>
</organism>
<evidence type="ECO:0000256" key="3">
    <source>
        <dbReference type="ARBA" id="ARBA00022723"/>
    </source>
</evidence>
<keyword evidence="5" id="KW-0106">Calcium</keyword>
<comment type="subcellular location">
    <subcellularLocation>
        <location evidence="1">Cytoplasm</location>
    </subcellularLocation>
</comment>
<dbReference type="Pfam" id="PF13499">
    <property type="entry name" value="EF-hand_7"/>
    <property type="match status" value="2"/>
</dbReference>
<proteinExistence type="predicted"/>
<dbReference type="SMART" id="SM00054">
    <property type="entry name" value="EFh"/>
    <property type="match status" value="4"/>
</dbReference>
<name>A0A0C3M0G0_9AGAM</name>
<evidence type="ECO:0000256" key="6">
    <source>
        <dbReference type="SAM" id="MobiDB-lite"/>
    </source>
</evidence>
<feature type="domain" description="EF-hand" evidence="7">
    <location>
        <begin position="52"/>
        <end position="87"/>
    </location>
</feature>
<dbReference type="InterPro" id="IPR011992">
    <property type="entry name" value="EF-hand-dom_pair"/>
</dbReference>
<keyword evidence="9" id="KW-1185">Reference proteome</keyword>
<dbReference type="PANTHER" id="PTHR46212:SF3">
    <property type="entry name" value="GH27120P"/>
    <property type="match status" value="1"/>
</dbReference>
<sequence>MSFYRRSNPPPPPPTASRGPTRGPSQYGGRPTSIPPGQAYQQYGRPKGPPPGADQQLWAYFQSVDEDGSGAISPDELSKALVNGDWTSFDRDTVRMLMGLFDTDRSGTITFQEFSGLWKYIADWQKVFRHFDRDQSGSIDGAELAAALRQFGYTLSPTLLSLIEQKYSSFPTAYGAPGGINFDRFVRACVAVKTLTEAFQKQDQDQDGWIQIKYEDFMKIVLSAP</sequence>
<dbReference type="GO" id="GO:0048306">
    <property type="term" value="F:calcium-dependent protein binding"/>
    <property type="evidence" value="ECO:0007669"/>
    <property type="project" value="UniProtKB-ARBA"/>
</dbReference>
<dbReference type="InterPro" id="IPR051426">
    <property type="entry name" value="Peflin/Sorcin_CaBP"/>
</dbReference>
<evidence type="ECO:0000256" key="2">
    <source>
        <dbReference type="ARBA" id="ARBA00022490"/>
    </source>
</evidence>
<accession>A0A0C3M0G0</accession>
<evidence type="ECO:0000259" key="7">
    <source>
        <dbReference type="PROSITE" id="PS50222"/>
    </source>
</evidence>
<keyword evidence="4" id="KW-0677">Repeat</keyword>
<dbReference type="GO" id="GO:0005737">
    <property type="term" value="C:cytoplasm"/>
    <property type="evidence" value="ECO:0007669"/>
    <property type="project" value="UniProtKB-SubCell"/>
</dbReference>
<dbReference type="InterPro" id="IPR002048">
    <property type="entry name" value="EF_hand_dom"/>
</dbReference>
<dbReference type="EMBL" id="KN823014">
    <property type="protein sequence ID" value="KIO27132.1"/>
    <property type="molecule type" value="Genomic_DNA"/>
</dbReference>
<keyword evidence="2" id="KW-0963">Cytoplasm</keyword>
<feature type="region of interest" description="Disordered" evidence="6">
    <location>
        <begin position="1"/>
        <end position="54"/>
    </location>
</feature>
<evidence type="ECO:0000256" key="4">
    <source>
        <dbReference type="ARBA" id="ARBA00022737"/>
    </source>
</evidence>
<dbReference type="SUPFAM" id="SSF47473">
    <property type="entry name" value="EF-hand"/>
    <property type="match status" value="1"/>
</dbReference>